<dbReference type="Pfam" id="PF02743">
    <property type="entry name" value="dCache_1"/>
    <property type="match status" value="1"/>
</dbReference>
<evidence type="ECO:0000313" key="13">
    <source>
        <dbReference type="EMBL" id="PHU33963.1"/>
    </source>
</evidence>
<accession>A0A2G3DSV3</accession>
<evidence type="ECO:0000256" key="4">
    <source>
        <dbReference type="ARBA" id="ARBA00022475"/>
    </source>
</evidence>
<dbReference type="Proteomes" id="UP000225889">
    <property type="component" value="Unassembled WGS sequence"/>
</dbReference>
<dbReference type="PANTHER" id="PTHR45528:SF10">
    <property type="entry name" value="METHYL-ACCEPTING CHEMOTAXIS PROTEIN"/>
    <property type="match status" value="1"/>
</dbReference>
<evidence type="ECO:0000256" key="1">
    <source>
        <dbReference type="ARBA" id="ARBA00000085"/>
    </source>
</evidence>
<reference evidence="13 14" key="2">
    <citation type="submission" date="2017-10" db="EMBL/GenBank/DDBJ databases">
        <authorList>
            <person name="Banno H."/>
            <person name="Chua N.-H."/>
        </authorList>
    </citation>
    <scope>NUCLEOTIDE SEQUENCE [LARGE SCALE GENOMIC DNA]</scope>
    <source>
        <strain evidence="13 14">JK626</strain>
    </source>
</reference>
<evidence type="ECO:0000256" key="10">
    <source>
        <dbReference type="ARBA" id="ARBA00023136"/>
    </source>
</evidence>
<keyword evidence="4" id="KW-1003">Cell membrane</keyword>
<dbReference type="PROSITE" id="PS50885">
    <property type="entry name" value="HAMP"/>
    <property type="match status" value="1"/>
</dbReference>
<keyword evidence="7 11" id="KW-0812">Transmembrane</keyword>
<keyword evidence="10 11" id="KW-0472">Membrane</keyword>
<keyword evidence="5" id="KW-0597">Phosphoprotein</keyword>
<dbReference type="SMART" id="SM00304">
    <property type="entry name" value="HAMP"/>
    <property type="match status" value="1"/>
</dbReference>
<keyword evidence="8" id="KW-0418">Kinase</keyword>
<evidence type="ECO:0000256" key="2">
    <source>
        <dbReference type="ARBA" id="ARBA00004651"/>
    </source>
</evidence>
<gene>
    <name evidence="13" type="ORF">CSX01_12550</name>
</gene>
<dbReference type="InterPro" id="IPR050398">
    <property type="entry name" value="HssS/ArlS-like"/>
</dbReference>
<comment type="subcellular location">
    <subcellularLocation>
        <location evidence="2">Cell membrane</location>
        <topology evidence="2">Multi-pass membrane protein</topology>
    </subcellularLocation>
</comment>
<sequence length="515" mass="57928">MTVHDNAGYIPAVYRIFRMHDFMDSSVIFLRRTLMEKEYRTTVRARVTKHVVISLLISIILVSIVNMTYMTRRIIKGQNRELTIATELCGSQVDAWVNQIRGVTIDIADALEADGELEKDEIIALLDEFGESHQNLVFLYVATEEGDMYMARGVEYASGVDPRERTWYKTVKATGVPSIIDPYISATRPDLMLATAASPIYLDGKLVGVVGADADVSTINEYVSSLDFENGSYGFLIDSEDRIVAHKNPDYQPNINKVTSAADVIPEIKDILESKTEHGLSTGRDYNGDKVTYSVSKLENCDWRIGVAYSQKLLYKTVDRGIRISLFIAIFCAFLIAGEMTLAITRILKPIEKINPALDRILAGDFSTNLNISNKEDELGELQDKLYEIIKQLSTMISQQKSMIVEMEKGNLTVDDIPEFPGDLKETSIALNSIKETFNDIISDIQFSAINLQSFAMGINETSDIEEMRAVFEELSAEANILMEKTNRFKTVPPTYKAEDFENEEQFVADYSEDE</sequence>
<feature type="transmembrane region" description="Helical" evidence="11">
    <location>
        <begin position="51"/>
        <end position="70"/>
    </location>
</feature>
<dbReference type="CDD" id="cd06225">
    <property type="entry name" value="HAMP"/>
    <property type="match status" value="1"/>
</dbReference>
<dbReference type="CDD" id="cd12913">
    <property type="entry name" value="PDC1_MCP_like"/>
    <property type="match status" value="1"/>
</dbReference>
<dbReference type="Gene3D" id="3.30.450.20">
    <property type="entry name" value="PAS domain"/>
    <property type="match status" value="2"/>
</dbReference>
<evidence type="ECO:0000256" key="8">
    <source>
        <dbReference type="ARBA" id="ARBA00022777"/>
    </source>
</evidence>
<keyword evidence="6" id="KW-0808">Transferase</keyword>
<dbReference type="Pfam" id="PF00672">
    <property type="entry name" value="HAMP"/>
    <property type="match status" value="1"/>
</dbReference>
<evidence type="ECO:0000256" key="11">
    <source>
        <dbReference type="SAM" id="Phobius"/>
    </source>
</evidence>
<proteinExistence type="predicted"/>
<dbReference type="Gene3D" id="1.10.287.950">
    <property type="entry name" value="Methyl-accepting chemotaxis protein"/>
    <property type="match status" value="1"/>
</dbReference>
<comment type="catalytic activity">
    <reaction evidence="1">
        <text>ATP + protein L-histidine = ADP + protein N-phospho-L-histidine.</text>
        <dbReference type="EC" id="2.7.13.3"/>
    </reaction>
</comment>
<dbReference type="SUPFAM" id="SSF158472">
    <property type="entry name" value="HAMP domain-like"/>
    <property type="match status" value="1"/>
</dbReference>
<protein>
    <recommendedName>
        <fullName evidence="3">histidine kinase</fullName>
        <ecNumber evidence="3">2.7.13.3</ecNumber>
    </recommendedName>
</protein>
<evidence type="ECO:0000256" key="7">
    <source>
        <dbReference type="ARBA" id="ARBA00022692"/>
    </source>
</evidence>
<dbReference type="InterPro" id="IPR003660">
    <property type="entry name" value="HAMP_dom"/>
</dbReference>
<comment type="caution">
    <text evidence="13">The sequence shown here is derived from an EMBL/GenBank/DDBJ whole genome shotgun (WGS) entry which is preliminary data.</text>
</comment>
<dbReference type="EMBL" id="PDYF01000045">
    <property type="protein sequence ID" value="PHU33963.1"/>
    <property type="molecule type" value="Genomic_DNA"/>
</dbReference>
<dbReference type="InterPro" id="IPR033479">
    <property type="entry name" value="dCache_1"/>
</dbReference>
<evidence type="ECO:0000313" key="14">
    <source>
        <dbReference type="Proteomes" id="UP000225889"/>
    </source>
</evidence>
<dbReference type="GO" id="GO:0005886">
    <property type="term" value="C:plasma membrane"/>
    <property type="evidence" value="ECO:0007669"/>
    <property type="project" value="UniProtKB-SubCell"/>
</dbReference>
<evidence type="ECO:0000256" key="6">
    <source>
        <dbReference type="ARBA" id="ARBA00022679"/>
    </source>
</evidence>
<organism evidence="13 14">
    <name type="scientific">Pseudobutyrivibrio ruminis</name>
    <dbReference type="NCBI Taxonomy" id="46206"/>
    <lineage>
        <taxon>Bacteria</taxon>
        <taxon>Bacillati</taxon>
        <taxon>Bacillota</taxon>
        <taxon>Clostridia</taxon>
        <taxon>Lachnospirales</taxon>
        <taxon>Lachnospiraceae</taxon>
        <taxon>Pseudobutyrivibrio</taxon>
    </lineage>
</organism>
<evidence type="ECO:0000256" key="3">
    <source>
        <dbReference type="ARBA" id="ARBA00012438"/>
    </source>
</evidence>
<reference evidence="13 14" key="1">
    <citation type="submission" date="2017-10" db="EMBL/GenBank/DDBJ databases">
        <title>Resolving the taxonomy of Roseburia spp., Eubacterium rectale and Agathobacter spp. through phylogenomic analysis.</title>
        <authorList>
            <person name="Sheridan P.O."/>
            <person name="Walker A.W."/>
            <person name="Duncan S.H."/>
            <person name="Scott K.P."/>
            <person name="Toole P.W.O."/>
            <person name="Luis P."/>
            <person name="Flint H.J."/>
        </authorList>
    </citation>
    <scope>NUCLEOTIDE SEQUENCE [LARGE SCALE GENOMIC DNA]</scope>
    <source>
        <strain evidence="13 14">JK626</strain>
    </source>
</reference>
<evidence type="ECO:0000256" key="9">
    <source>
        <dbReference type="ARBA" id="ARBA00022989"/>
    </source>
</evidence>
<evidence type="ECO:0000256" key="5">
    <source>
        <dbReference type="ARBA" id="ARBA00022553"/>
    </source>
</evidence>
<dbReference type="AlphaFoldDB" id="A0A2G3DSV3"/>
<evidence type="ECO:0000259" key="12">
    <source>
        <dbReference type="PROSITE" id="PS50885"/>
    </source>
</evidence>
<dbReference type="CDD" id="cd12912">
    <property type="entry name" value="PDC2_MCP_like"/>
    <property type="match status" value="1"/>
</dbReference>
<dbReference type="GO" id="GO:0000155">
    <property type="term" value="F:phosphorelay sensor kinase activity"/>
    <property type="evidence" value="ECO:0007669"/>
    <property type="project" value="TreeGrafter"/>
</dbReference>
<feature type="domain" description="HAMP" evidence="12">
    <location>
        <begin position="345"/>
        <end position="398"/>
    </location>
</feature>
<name>A0A2G3DSV3_9FIRM</name>
<dbReference type="EC" id="2.7.13.3" evidence="3"/>
<dbReference type="PANTHER" id="PTHR45528">
    <property type="entry name" value="SENSOR HISTIDINE KINASE CPXA"/>
    <property type="match status" value="1"/>
</dbReference>
<keyword evidence="9 11" id="KW-1133">Transmembrane helix</keyword>
<feature type="transmembrane region" description="Helical" evidence="11">
    <location>
        <begin position="324"/>
        <end position="344"/>
    </location>
</feature>